<feature type="region of interest" description="Disordered" evidence="7">
    <location>
        <begin position="1"/>
        <end position="21"/>
    </location>
</feature>
<dbReference type="EMBL" id="JACHMU010000001">
    <property type="protein sequence ID" value="MBB5743372.1"/>
    <property type="molecule type" value="Genomic_DNA"/>
</dbReference>
<dbReference type="PANTHER" id="PTHR30250">
    <property type="entry name" value="PST FAMILY PREDICTED COLANIC ACID TRANSPORTER"/>
    <property type="match status" value="1"/>
</dbReference>
<keyword evidence="4 8" id="KW-0812">Transmembrane</keyword>
<feature type="transmembrane region" description="Helical" evidence="8">
    <location>
        <begin position="133"/>
        <end position="153"/>
    </location>
</feature>
<accession>A0A7W9CDM1</accession>
<keyword evidence="6 8" id="KW-0472">Membrane</keyword>
<comment type="similarity">
    <text evidence="2">Belongs to the polysaccharide synthase family.</text>
</comment>
<feature type="transmembrane region" description="Helical" evidence="8">
    <location>
        <begin position="165"/>
        <end position="189"/>
    </location>
</feature>
<evidence type="ECO:0000256" key="3">
    <source>
        <dbReference type="ARBA" id="ARBA00022475"/>
    </source>
</evidence>
<evidence type="ECO:0000256" key="2">
    <source>
        <dbReference type="ARBA" id="ARBA00007430"/>
    </source>
</evidence>
<dbReference type="GO" id="GO:0005886">
    <property type="term" value="C:plasma membrane"/>
    <property type="evidence" value="ECO:0007669"/>
    <property type="project" value="UniProtKB-SubCell"/>
</dbReference>
<dbReference type="Pfam" id="PF13440">
    <property type="entry name" value="Polysacc_synt_3"/>
    <property type="match status" value="1"/>
</dbReference>
<keyword evidence="5 8" id="KW-1133">Transmembrane helix</keyword>
<evidence type="ECO:0000256" key="8">
    <source>
        <dbReference type="SAM" id="Phobius"/>
    </source>
</evidence>
<feature type="transmembrane region" description="Helical" evidence="8">
    <location>
        <begin position="308"/>
        <end position="329"/>
    </location>
</feature>
<dbReference type="RefSeq" id="WP_184283212.1">
    <property type="nucleotide sequence ID" value="NZ_BAAAPG010000001.1"/>
</dbReference>
<evidence type="ECO:0000256" key="7">
    <source>
        <dbReference type="SAM" id="MobiDB-lite"/>
    </source>
</evidence>
<dbReference type="PANTHER" id="PTHR30250:SF10">
    <property type="entry name" value="LIPOPOLYSACCHARIDE BIOSYNTHESIS PROTEIN WZXC"/>
    <property type="match status" value="1"/>
</dbReference>
<keyword evidence="3" id="KW-1003">Cell membrane</keyword>
<protein>
    <submittedName>
        <fullName evidence="9">O-antigen/teichoic acid export membrane protein</fullName>
    </submittedName>
</protein>
<gene>
    <name evidence="9" type="ORF">HD600_001869</name>
</gene>
<feature type="transmembrane region" description="Helical" evidence="8">
    <location>
        <begin position="341"/>
        <end position="358"/>
    </location>
</feature>
<name>A0A7W9CDM1_9MICO</name>
<comment type="subcellular location">
    <subcellularLocation>
        <location evidence="1">Cell membrane</location>
        <topology evidence="1">Multi-pass membrane protein</topology>
    </subcellularLocation>
</comment>
<evidence type="ECO:0000256" key="1">
    <source>
        <dbReference type="ARBA" id="ARBA00004651"/>
    </source>
</evidence>
<feature type="transmembrane region" description="Helical" evidence="8">
    <location>
        <begin position="99"/>
        <end position="121"/>
    </location>
</feature>
<dbReference type="InterPro" id="IPR050833">
    <property type="entry name" value="Poly_Biosynth_Transport"/>
</dbReference>
<keyword evidence="10" id="KW-1185">Reference proteome</keyword>
<feature type="transmembrane region" description="Helical" evidence="8">
    <location>
        <begin position="370"/>
        <end position="390"/>
    </location>
</feature>
<evidence type="ECO:0000256" key="4">
    <source>
        <dbReference type="ARBA" id="ARBA00022692"/>
    </source>
</evidence>
<sequence>MTRSIDDTAPATAGDPGPHGGLTGRTAAGVAWMMSQQWVLRVTGFVTVLVLTRILGPEAFGIVAVAMALIPFVQLAADMGISTYLVQADRPEKRTYDTAFWYSVVTAVVLGGVLVLCAPAIGDLLGAPAVVPVVRVLALIAPLTLMGMVPLVILRRAMRFRAIAVQSVVAGALGQVVAIVLALTGAGVWALVWQLLVYQACITVLAWVFARWLPSMRFSRARLGEMMRFGVKVVASDAVSAVRVMLENALIVAVLGTTGLGYFAIAQRLVQIAHELTTNALSPVSTVVFAQIRGVRERLRSGYLRAQFTAHALIVPVMLLIAVGGPVLYPVLFGDQWGPSIVPGQILALAGIVTMSGIDKGLYLGLGRPGRWFLYVLVVDLATILVAWLVVPYGLVAYAIGFLCVASAATAARWVMVARMLDARWWQVAAPLTRVLIPAACAAAGGLAVAWWTQELAPLLSLALSAAALLAIYLPASRIFVPNVWIELRGLSRALTSRFRPARSTT</sequence>
<evidence type="ECO:0000313" key="9">
    <source>
        <dbReference type="EMBL" id="MBB5743372.1"/>
    </source>
</evidence>
<proteinExistence type="inferred from homology"/>
<feature type="transmembrane region" description="Helical" evidence="8">
    <location>
        <begin position="195"/>
        <end position="213"/>
    </location>
</feature>
<feature type="transmembrane region" description="Helical" evidence="8">
    <location>
        <begin position="459"/>
        <end position="481"/>
    </location>
</feature>
<evidence type="ECO:0000313" key="10">
    <source>
        <dbReference type="Proteomes" id="UP000517712"/>
    </source>
</evidence>
<reference evidence="9 10" key="1">
    <citation type="submission" date="2020-08" db="EMBL/GenBank/DDBJ databases">
        <title>Sequencing the genomes of 1000 actinobacteria strains.</title>
        <authorList>
            <person name="Klenk H.-P."/>
        </authorList>
    </citation>
    <scope>NUCLEOTIDE SEQUENCE [LARGE SCALE GENOMIC DNA]</scope>
    <source>
        <strain evidence="9 10">DSM 24823</strain>
    </source>
</reference>
<feature type="transmembrane region" description="Helical" evidence="8">
    <location>
        <begin position="435"/>
        <end position="453"/>
    </location>
</feature>
<evidence type="ECO:0000256" key="5">
    <source>
        <dbReference type="ARBA" id="ARBA00022989"/>
    </source>
</evidence>
<feature type="transmembrane region" description="Helical" evidence="8">
    <location>
        <begin position="396"/>
        <end position="415"/>
    </location>
</feature>
<dbReference type="CDD" id="cd13127">
    <property type="entry name" value="MATE_tuaB_like"/>
    <property type="match status" value="1"/>
</dbReference>
<feature type="transmembrane region" description="Helical" evidence="8">
    <location>
        <begin position="62"/>
        <end position="87"/>
    </location>
</feature>
<comment type="caution">
    <text evidence="9">The sequence shown here is derived from an EMBL/GenBank/DDBJ whole genome shotgun (WGS) entry which is preliminary data.</text>
</comment>
<feature type="transmembrane region" description="Helical" evidence="8">
    <location>
        <begin position="38"/>
        <end position="56"/>
    </location>
</feature>
<dbReference type="AlphaFoldDB" id="A0A7W9CDM1"/>
<evidence type="ECO:0000256" key="6">
    <source>
        <dbReference type="ARBA" id="ARBA00023136"/>
    </source>
</evidence>
<organism evidence="9 10">
    <name type="scientific">Microbacterium ginsengiterrae</name>
    <dbReference type="NCBI Taxonomy" id="546115"/>
    <lineage>
        <taxon>Bacteria</taxon>
        <taxon>Bacillati</taxon>
        <taxon>Actinomycetota</taxon>
        <taxon>Actinomycetes</taxon>
        <taxon>Micrococcales</taxon>
        <taxon>Microbacteriaceae</taxon>
        <taxon>Microbacterium</taxon>
    </lineage>
</organism>
<dbReference type="Proteomes" id="UP000517712">
    <property type="component" value="Unassembled WGS sequence"/>
</dbReference>